<evidence type="ECO:0000256" key="2">
    <source>
        <dbReference type="SAM" id="SignalP"/>
    </source>
</evidence>
<reference evidence="5" key="2">
    <citation type="submission" date="2012-03" db="EMBL/GenBank/DDBJ databases">
        <title>Complete genome sequence of Flavobacterium indicum GPTSA100-9T, isolated from warm spring water.</title>
        <authorList>
            <person name="Barbier P."/>
            <person name="Houel A."/>
            <person name="Loux V."/>
            <person name="Poulain J."/>
            <person name="Bernardet J.-F."/>
            <person name="Touchon M."/>
            <person name="Duchaud E."/>
        </authorList>
    </citation>
    <scope>NUCLEOTIDE SEQUENCE [LARGE SCALE GENOMIC DNA]</scope>
    <source>
        <strain evidence="5">DSM 17447 / CIP 109464 / GPTSA100-9</strain>
    </source>
</reference>
<dbReference type="PRINTS" id="PR00633">
    <property type="entry name" value="RCCNDNSATION"/>
</dbReference>
<dbReference type="GO" id="GO:0005085">
    <property type="term" value="F:guanyl-nucleotide exchange factor activity"/>
    <property type="evidence" value="ECO:0007669"/>
    <property type="project" value="TreeGrafter"/>
</dbReference>
<evidence type="ECO:0000256" key="1">
    <source>
        <dbReference type="ARBA" id="ARBA00022729"/>
    </source>
</evidence>
<proteinExistence type="predicted"/>
<evidence type="ECO:0000313" key="4">
    <source>
        <dbReference type="EMBL" id="CCG53557.1"/>
    </source>
</evidence>
<dbReference type="eggNOG" id="COG5184">
    <property type="taxonomic scope" value="Bacteria"/>
</dbReference>
<feature type="chain" id="PRO_5003616627" evidence="2">
    <location>
        <begin position="22"/>
        <end position="467"/>
    </location>
</feature>
<reference evidence="4 5" key="1">
    <citation type="journal article" date="2012" name="J. Bacteriol.">
        <title>Complete Genome Sequence of Flavobacterium indicum GPSTA100-9T, Isolated from Warm Spring Water.</title>
        <authorList>
            <person name="Barbier P."/>
            <person name="Houel A."/>
            <person name="Loux V."/>
            <person name="Poulain J."/>
            <person name="Bernardet J.F."/>
            <person name="Touchon M."/>
            <person name="Duchaud E."/>
        </authorList>
    </citation>
    <scope>NUCLEOTIDE SEQUENCE [LARGE SCALE GENOMIC DNA]</scope>
    <source>
        <strain evidence="5">DSM 17447 / CIP 109464 / GPTSA100-9</strain>
    </source>
</reference>
<evidence type="ECO:0000259" key="3">
    <source>
        <dbReference type="Pfam" id="PF18962"/>
    </source>
</evidence>
<sequence>MKQLLLFLGSLSFGLTTTAQCYQNLQFGGEHTIGESSNGTLWGWGFGSYSQLGTTNETEPLPVQVSTATDWNRYYLSATTTFAIKDNGTLWGCGSNYKGVLGLNTSTQTFSTFQPITAATNWLKISPTQYYTLALKTDGTLWGWGMNNYYQLGFAPAIEQQMTPVQIGTDTDWVDLSSGTSGTNFAIKADGTIWGWGSNLHNQLHFGSDVTYYTTPTLVNSQTDWVKISSGGLHILAQKSDGTLWSWGSGAPMGIGTSIPTTTTAQQISTDTWKYFTTGVNTSFGIKSDGTLWGWGLNNNGQVGDGTTIDRYYPVQLGSATNWDTVQARDYQTFMATKTDGTVWYWGSNYYGEFGNGMDYDTTFFLTPQLTPGVCAVPLTTQGFNKITALDLYPNPAKQTVTIAYDLNEQPTDLIIYDLFGRTVYQRNVHGLIGNREIPLEQLQEGIYLVTVQNKSKIIIQEKLIKQ</sequence>
<organism evidence="4 5">
    <name type="scientific">Flavobacterium indicum (strain DSM 17447 / CIP 109464 / GPTSA100-9)</name>
    <dbReference type="NCBI Taxonomy" id="1094466"/>
    <lineage>
        <taxon>Bacteria</taxon>
        <taxon>Pseudomonadati</taxon>
        <taxon>Bacteroidota</taxon>
        <taxon>Flavobacteriia</taxon>
        <taxon>Flavobacteriales</taxon>
        <taxon>Flavobacteriaceae</taxon>
        <taxon>Flavobacterium</taxon>
    </lineage>
</organism>
<dbReference type="RefSeq" id="WP_014388676.1">
    <property type="nucleotide sequence ID" value="NC_017025.1"/>
</dbReference>
<dbReference type="OrthoDB" id="1081439at2"/>
<dbReference type="AlphaFoldDB" id="H8XT15"/>
<dbReference type="Pfam" id="PF18962">
    <property type="entry name" value="Por_Secre_tail"/>
    <property type="match status" value="1"/>
</dbReference>
<evidence type="ECO:0000313" key="5">
    <source>
        <dbReference type="Proteomes" id="UP000007599"/>
    </source>
</evidence>
<dbReference type="Gene3D" id="2.130.10.30">
    <property type="entry name" value="Regulator of chromosome condensation 1/beta-lactamase-inhibitor protein II"/>
    <property type="match status" value="2"/>
</dbReference>
<keyword evidence="5" id="KW-1185">Reference proteome</keyword>
<dbReference type="GO" id="GO:0005737">
    <property type="term" value="C:cytoplasm"/>
    <property type="evidence" value="ECO:0007669"/>
    <property type="project" value="TreeGrafter"/>
</dbReference>
<dbReference type="STRING" id="1094466.KQS_08075"/>
<dbReference type="InterPro" id="IPR009091">
    <property type="entry name" value="RCC1/BLIP-II"/>
</dbReference>
<dbReference type="PROSITE" id="PS50012">
    <property type="entry name" value="RCC1_3"/>
    <property type="match status" value="3"/>
</dbReference>
<dbReference type="InterPro" id="IPR051553">
    <property type="entry name" value="Ran_GTPase-activating"/>
</dbReference>
<dbReference type="Proteomes" id="UP000007599">
    <property type="component" value="Chromosome I"/>
</dbReference>
<dbReference type="EMBL" id="HE774682">
    <property type="protein sequence ID" value="CCG53557.1"/>
    <property type="molecule type" value="Genomic_DNA"/>
</dbReference>
<accession>H8XT15</accession>
<protein>
    <submittedName>
        <fullName evidence="4">RCC1 (Regulator of Chromosome Condensation) repeat domain protein</fullName>
    </submittedName>
</protein>
<dbReference type="Pfam" id="PF00415">
    <property type="entry name" value="RCC1"/>
    <property type="match status" value="4"/>
</dbReference>
<dbReference type="InterPro" id="IPR000408">
    <property type="entry name" value="Reg_chr_condens"/>
</dbReference>
<dbReference type="KEGG" id="fin:KQS_08075"/>
<feature type="signal peptide" evidence="2">
    <location>
        <begin position="1"/>
        <end position="21"/>
    </location>
</feature>
<feature type="domain" description="Secretion system C-terminal sorting" evidence="3">
    <location>
        <begin position="392"/>
        <end position="465"/>
    </location>
</feature>
<name>H8XT15_FLAIG</name>
<dbReference type="InterPro" id="IPR026444">
    <property type="entry name" value="Secre_tail"/>
</dbReference>
<dbReference type="NCBIfam" id="TIGR04183">
    <property type="entry name" value="Por_Secre_tail"/>
    <property type="match status" value="1"/>
</dbReference>
<keyword evidence="1 2" id="KW-0732">Signal</keyword>
<dbReference type="PATRIC" id="fig|1094466.5.peg.1583"/>
<dbReference type="HOGENOM" id="CLU_005210_8_1_10"/>
<gene>
    <name evidence="4" type="ordered locus">KQS_08075</name>
</gene>
<dbReference type="PANTHER" id="PTHR45982:SF1">
    <property type="entry name" value="REGULATOR OF CHROMOSOME CONDENSATION"/>
    <property type="match status" value="1"/>
</dbReference>
<dbReference type="PANTHER" id="PTHR45982">
    <property type="entry name" value="REGULATOR OF CHROMOSOME CONDENSATION"/>
    <property type="match status" value="1"/>
</dbReference>
<dbReference type="SUPFAM" id="SSF50985">
    <property type="entry name" value="RCC1/BLIP-II"/>
    <property type="match status" value="2"/>
</dbReference>